<accession>A0A1H9J504</accession>
<dbReference type="STRING" id="1036181.SAMN05421756_10692"/>
<dbReference type="Gene3D" id="1.10.357.10">
    <property type="entry name" value="Tetracycline Repressor, domain 2"/>
    <property type="match status" value="1"/>
</dbReference>
<dbReference type="Pfam" id="PF00440">
    <property type="entry name" value="TetR_N"/>
    <property type="match status" value="1"/>
</dbReference>
<dbReference type="InterPro" id="IPR009057">
    <property type="entry name" value="Homeodomain-like_sf"/>
</dbReference>
<dbReference type="PANTHER" id="PTHR30055:SF151">
    <property type="entry name" value="TRANSCRIPTIONAL REGULATORY PROTEIN"/>
    <property type="match status" value="1"/>
</dbReference>
<keyword evidence="3" id="KW-0804">Transcription</keyword>
<dbReference type="Gene3D" id="1.10.10.60">
    <property type="entry name" value="Homeodomain-like"/>
    <property type="match status" value="1"/>
</dbReference>
<evidence type="ECO:0000256" key="4">
    <source>
        <dbReference type="PROSITE-ProRule" id="PRU00335"/>
    </source>
</evidence>
<evidence type="ECO:0000313" key="8">
    <source>
        <dbReference type="Proteomes" id="UP000198504"/>
    </source>
</evidence>
<dbReference type="InterPro" id="IPR036271">
    <property type="entry name" value="Tet_transcr_reg_TetR-rel_C_sf"/>
</dbReference>
<dbReference type="InterPro" id="IPR001647">
    <property type="entry name" value="HTH_TetR"/>
</dbReference>
<feature type="region of interest" description="Disordered" evidence="5">
    <location>
        <begin position="1"/>
        <end position="27"/>
    </location>
</feature>
<dbReference type="EMBL" id="FOFA01000006">
    <property type="protein sequence ID" value="SEQ81868.1"/>
    <property type="molecule type" value="Genomic_DNA"/>
</dbReference>
<evidence type="ECO:0000256" key="5">
    <source>
        <dbReference type="SAM" id="MobiDB-lite"/>
    </source>
</evidence>
<dbReference type="GO" id="GO:0045892">
    <property type="term" value="P:negative regulation of DNA-templated transcription"/>
    <property type="evidence" value="ECO:0007669"/>
    <property type="project" value="InterPro"/>
</dbReference>
<dbReference type="OrthoDB" id="4427109at2"/>
<feature type="compositionally biased region" description="Low complexity" evidence="5">
    <location>
        <begin position="1"/>
        <end position="16"/>
    </location>
</feature>
<feature type="domain" description="HTH tetR-type" evidence="6">
    <location>
        <begin position="26"/>
        <end position="86"/>
    </location>
</feature>
<evidence type="ECO:0000256" key="1">
    <source>
        <dbReference type="ARBA" id="ARBA00023015"/>
    </source>
</evidence>
<dbReference type="SUPFAM" id="SSF46689">
    <property type="entry name" value="Homeodomain-like"/>
    <property type="match status" value="1"/>
</dbReference>
<dbReference type="SUPFAM" id="SSF48498">
    <property type="entry name" value="Tetracyclin repressor-like, C-terminal domain"/>
    <property type="match status" value="1"/>
</dbReference>
<dbReference type="RefSeq" id="WP_091182083.1">
    <property type="nucleotide sequence ID" value="NZ_FOFA01000006.1"/>
</dbReference>
<keyword evidence="2 4" id="KW-0238">DNA-binding</keyword>
<keyword evidence="8" id="KW-1185">Reference proteome</keyword>
<gene>
    <name evidence="7" type="ORF">SAMN05421756_10692</name>
</gene>
<dbReference type="PROSITE" id="PS50977">
    <property type="entry name" value="HTH_TETR_2"/>
    <property type="match status" value="1"/>
</dbReference>
<dbReference type="AlphaFoldDB" id="A0A1H9J504"/>
<keyword evidence="1" id="KW-0805">Transcription regulation</keyword>
<dbReference type="GO" id="GO:0000976">
    <property type="term" value="F:transcription cis-regulatory region binding"/>
    <property type="evidence" value="ECO:0007669"/>
    <property type="project" value="TreeGrafter"/>
</dbReference>
<dbReference type="InterPro" id="IPR050109">
    <property type="entry name" value="HTH-type_TetR-like_transc_reg"/>
</dbReference>
<evidence type="ECO:0000256" key="3">
    <source>
        <dbReference type="ARBA" id="ARBA00023163"/>
    </source>
</evidence>
<organism evidence="7 8">
    <name type="scientific">Microlunatus flavus</name>
    <dbReference type="NCBI Taxonomy" id="1036181"/>
    <lineage>
        <taxon>Bacteria</taxon>
        <taxon>Bacillati</taxon>
        <taxon>Actinomycetota</taxon>
        <taxon>Actinomycetes</taxon>
        <taxon>Propionibacteriales</taxon>
        <taxon>Propionibacteriaceae</taxon>
        <taxon>Microlunatus</taxon>
    </lineage>
</organism>
<dbReference type="InterPro" id="IPR004111">
    <property type="entry name" value="Repressor_TetR_C"/>
</dbReference>
<reference evidence="8" key="1">
    <citation type="submission" date="2016-10" db="EMBL/GenBank/DDBJ databases">
        <authorList>
            <person name="Varghese N."/>
            <person name="Submissions S."/>
        </authorList>
    </citation>
    <scope>NUCLEOTIDE SEQUENCE [LARGE SCALE GENOMIC DNA]</scope>
    <source>
        <strain evidence="8">CGMCC 4.6856</strain>
    </source>
</reference>
<evidence type="ECO:0000256" key="2">
    <source>
        <dbReference type="ARBA" id="ARBA00023125"/>
    </source>
</evidence>
<dbReference type="GO" id="GO:0003700">
    <property type="term" value="F:DNA-binding transcription factor activity"/>
    <property type="evidence" value="ECO:0007669"/>
    <property type="project" value="TreeGrafter"/>
</dbReference>
<feature type="DNA-binding region" description="H-T-H motif" evidence="4">
    <location>
        <begin position="49"/>
        <end position="68"/>
    </location>
</feature>
<name>A0A1H9J504_9ACTN</name>
<proteinExistence type="predicted"/>
<dbReference type="PANTHER" id="PTHR30055">
    <property type="entry name" value="HTH-TYPE TRANSCRIPTIONAL REGULATOR RUTR"/>
    <property type="match status" value="1"/>
</dbReference>
<dbReference type="Proteomes" id="UP000198504">
    <property type="component" value="Unassembled WGS sequence"/>
</dbReference>
<evidence type="ECO:0000259" key="6">
    <source>
        <dbReference type="PROSITE" id="PS50977"/>
    </source>
</evidence>
<protein>
    <submittedName>
        <fullName evidence="7">Regulatory protein, tetR family</fullName>
    </submittedName>
</protein>
<dbReference type="Pfam" id="PF02909">
    <property type="entry name" value="TetR_C_1"/>
    <property type="match status" value="1"/>
</dbReference>
<evidence type="ECO:0000313" key="7">
    <source>
        <dbReference type="EMBL" id="SEQ81868.1"/>
    </source>
</evidence>
<sequence length="254" mass="27887">MSVDRPTTTRRPGAAEARGRGRQRASHSLDTVLGEAIAILDESGEPALTFRALAARLGGGVASIYWYVSSRDELLERVTEEVMGRVLAASEPLTRGPDPIANVRALALALFDEFVRRPWFGQFMLRNNGLQPNSMLMFDRLGQQLMKLEHLTPRQRFHAVSSIVSYVVGVAVDLAEPPPKEFLESGMEPAEFLAMYADRWRALDGREYPFAHHVAEEFATHDDLDVFRSGLDLLLAGLRLQAGGSAAPGSSTPA</sequence>